<name>A0A538TTY0_UNCEI</name>
<accession>A0A538TTY0</accession>
<comment type="caution">
    <text evidence="1">The sequence shown here is derived from an EMBL/GenBank/DDBJ whole genome shotgun (WGS) entry which is preliminary data.</text>
</comment>
<dbReference type="EMBL" id="VBOY01000049">
    <property type="protein sequence ID" value="TMQ67081.1"/>
    <property type="molecule type" value="Genomic_DNA"/>
</dbReference>
<dbReference type="PROSITE" id="PS51257">
    <property type="entry name" value="PROKAR_LIPOPROTEIN"/>
    <property type="match status" value="1"/>
</dbReference>
<proteinExistence type="predicted"/>
<dbReference type="Proteomes" id="UP000316609">
    <property type="component" value="Unassembled WGS sequence"/>
</dbReference>
<evidence type="ECO:0000313" key="1">
    <source>
        <dbReference type="EMBL" id="TMQ67081.1"/>
    </source>
</evidence>
<dbReference type="AlphaFoldDB" id="A0A538TTY0"/>
<evidence type="ECO:0000313" key="2">
    <source>
        <dbReference type="Proteomes" id="UP000316609"/>
    </source>
</evidence>
<protein>
    <submittedName>
        <fullName evidence="1">Uncharacterized protein</fullName>
    </submittedName>
</protein>
<reference evidence="1 2" key="1">
    <citation type="journal article" date="2019" name="Nat. Microbiol.">
        <title>Mediterranean grassland soil C-N compound turnover is dependent on rainfall and depth, and is mediated by genomically divergent microorganisms.</title>
        <authorList>
            <person name="Diamond S."/>
            <person name="Andeer P.F."/>
            <person name="Li Z."/>
            <person name="Crits-Christoph A."/>
            <person name="Burstein D."/>
            <person name="Anantharaman K."/>
            <person name="Lane K.R."/>
            <person name="Thomas B.C."/>
            <person name="Pan C."/>
            <person name="Northen T.R."/>
            <person name="Banfield J.F."/>
        </authorList>
    </citation>
    <scope>NUCLEOTIDE SEQUENCE [LARGE SCALE GENOMIC DNA]</scope>
    <source>
        <strain evidence="1">WS_8</strain>
    </source>
</reference>
<organism evidence="1 2">
    <name type="scientific">Eiseniibacteriota bacterium</name>
    <dbReference type="NCBI Taxonomy" id="2212470"/>
    <lineage>
        <taxon>Bacteria</taxon>
        <taxon>Candidatus Eiseniibacteriota</taxon>
    </lineage>
</organism>
<gene>
    <name evidence="1" type="ORF">E6K78_05685</name>
</gene>
<sequence length="364" mass="39731">MLRRMGRFAVATAACLLALSCSKRITRVEDVPDPGRYPEGLRDSTYLVVYLDTPSVVKVYKDNAADADSAGRLTGDDPLVGTEDHYVAGPGVVQGMIIDSTFATRFQVFRGEQGRFLPLRDFAFRSTKPYQQTHWEVYHFTDGQPVPATVRTYVGRGVVSDVVNGRSPLTNVAIVPGSPIPGDLVFTAKTGLEFDCQSCGTQPDPDACFRSHQCPDSLLYMEWEAVPGAAGYWIQVYQLGDQSGDEVILSGVAAPLYLGLIHEFFVGYLPEASTERPGGQPNRRSYRIGDPLPQGGRILSQHAMATRRDYTVRISAIGPSGEMLSYTGDQSGLRAFRVENSDGVFFRVFPVGGAIVHPERIAAP</sequence>